<reference evidence="1 2" key="1">
    <citation type="submission" date="2018-07" db="EMBL/GenBank/DDBJ databases">
        <authorList>
            <person name="Zhang Y."/>
            <person name="Wang L."/>
            <person name="Ma S."/>
        </authorList>
    </citation>
    <scope>NUCLEOTIDE SEQUENCE [LARGE SCALE GENOMIC DNA]</scope>
    <source>
        <strain evidence="1 2">4-2</strain>
    </source>
</reference>
<dbReference type="EMBL" id="QOKZ01000004">
    <property type="protein sequence ID" value="RMC34920.1"/>
    <property type="molecule type" value="Genomic_DNA"/>
</dbReference>
<protein>
    <submittedName>
        <fullName evidence="1">Uncharacterized protein</fullName>
    </submittedName>
</protein>
<evidence type="ECO:0000313" key="1">
    <source>
        <dbReference type="EMBL" id="RMC34920.1"/>
    </source>
</evidence>
<keyword evidence="2" id="KW-1185">Reference proteome</keyword>
<gene>
    <name evidence="1" type="ORF">C9E81_12590</name>
</gene>
<dbReference type="InterPro" id="IPR012671">
    <property type="entry name" value="T3SS_PscE/YscE"/>
</dbReference>
<proteinExistence type="predicted"/>
<evidence type="ECO:0000313" key="2">
    <source>
        <dbReference type="Proteomes" id="UP000273516"/>
    </source>
</evidence>
<name>A0A3M0MGZ8_9RHOB</name>
<accession>A0A3M0MGZ8</accession>
<dbReference type="AlphaFoldDB" id="A0A3M0MGZ8"/>
<sequence length="142" mass="15507">MTMAGFPDARPSLSIGRRSPAGASENFRWILHAGVTFVGQLACDSRGGFIPGARLERRNVLSERTIEIVELDRRLGSDPDGVELKRLTERLTAGKGRVVQEMGRGVSTDEYARLSLLAQAYDAGIDALPKLWASINEDPNPQ</sequence>
<dbReference type="OrthoDB" id="7775224at2"/>
<dbReference type="Proteomes" id="UP000273516">
    <property type="component" value="Unassembled WGS sequence"/>
</dbReference>
<comment type="caution">
    <text evidence="1">The sequence shown here is derived from an EMBL/GenBank/DDBJ whole genome shotgun (WGS) entry which is preliminary data.</text>
</comment>
<dbReference type="Gene3D" id="1.20.5.420">
    <property type="entry name" value="Immunoglobulin FC, subunit C"/>
    <property type="match status" value="1"/>
</dbReference>
<organism evidence="1 2">
    <name type="scientific">Paracoccus alkanivorans</name>
    <dbReference type="NCBI Taxonomy" id="2116655"/>
    <lineage>
        <taxon>Bacteria</taxon>
        <taxon>Pseudomonadati</taxon>
        <taxon>Pseudomonadota</taxon>
        <taxon>Alphaproteobacteria</taxon>
        <taxon>Rhodobacterales</taxon>
        <taxon>Paracoccaceae</taxon>
        <taxon>Paracoccus</taxon>
    </lineage>
</organism>
<dbReference type="Pfam" id="PF08988">
    <property type="entry name" value="T3SS_needle_E"/>
    <property type="match status" value="1"/>
</dbReference>